<evidence type="ECO:0000259" key="2">
    <source>
        <dbReference type="Pfam" id="PF10502"/>
    </source>
</evidence>
<dbReference type="InterPro" id="IPR036286">
    <property type="entry name" value="LexA/Signal_pep-like_sf"/>
</dbReference>
<organism evidence="3 4">
    <name type="scientific">Methylomonas albis</name>
    <dbReference type="NCBI Taxonomy" id="1854563"/>
    <lineage>
        <taxon>Bacteria</taxon>
        <taxon>Pseudomonadati</taxon>
        <taxon>Pseudomonadota</taxon>
        <taxon>Gammaproteobacteria</taxon>
        <taxon>Methylococcales</taxon>
        <taxon>Methylococcaceae</taxon>
        <taxon>Methylomonas</taxon>
    </lineage>
</organism>
<protein>
    <recommendedName>
        <fullName evidence="2">Peptidase S26 domain-containing protein</fullName>
    </recommendedName>
</protein>
<reference evidence="3 4" key="1">
    <citation type="submission" date="2020-09" db="EMBL/GenBank/DDBJ databases">
        <title>Methylomonas albis sp. nov. and Methylomonas fluvii sp. nov.: Two cold-adapted methanotrophs from the River Elbe and an amended description of Methylovulum psychrotolerans strain Eb1.</title>
        <authorList>
            <person name="Bussmann I.K."/>
            <person name="Klings K.-W."/>
            <person name="Warnstedt J."/>
            <person name="Hoppert M."/>
            <person name="Saborowski A."/>
            <person name="Horn F."/>
            <person name="Liebner S."/>
        </authorList>
    </citation>
    <scope>NUCLEOTIDE SEQUENCE [LARGE SCALE GENOMIC DNA]</scope>
    <source>
        <strain evidence="3 4">EbA</strain>
    </source>
</reference>
<dbReference type="Gene3D" id="2.10.109.10">
    <property type="entry name" value="Umud Fragment, subunit A"/>
    <property type="match status" value="1"/>
</dbReference>
<dbReference type="SUPFAM" id="SSF51306">
    <property type="entry name" value="LexA/Signal peptidase"/>
    <property type="match status" value="1"/>
</dbReference>
<feature type="transmembrane region" description="Helical" evidence="1">
    <location>
        <begin position="203"/>
        <end position="224"/>
    </location>
</feature>
<sequence>MRVNRSSLGPTLLSLLAVVVFGCPIIYTVLYHPISRVASANPLYKELSKNAFMVMSAKVDLAAGRLISFDDAAGKLQISRIVGMPGDEVGFTAGVLSVNGKPAAEYPRNTLPNSTLIVPQQAVFYFPDFIPDTAESVNPGTLANHLLAQSNINASVLYVFDQATSAAQHPELFVYGSALIALYGLVFFGLGKRKERIVKPVYYLARISVGLNFAIWLLLGVIGLSVGYQAVMPAIYYAFVSWLTFFGLSVATAGTTLVVIVIFAVLALFSDTEFAAKRLNP</sequence>
<feature type="transmembrane region" description="Helical" evidence="1">
    <location>
        <begin position="236"/>
        <end position="269"/>
    </location>
</feature>
<evidence type="ECO:0000313" key="3">
    <source>
        <dbReference type="EMBL" id="MBD9355858.1"/>
    </source>
</evidence>
<proteinExistence type="predicted"/>
<comment type="caution">
    <text evidence="3">The sequence shown here is derived from an EMBL/GenBank/DDBJ whole genome shotgun (WGS) entry which is preliminary data.</text>
</comment>
<dbReference type="EMBL" id="JACXSS010000001">
    <property type="protein sequence ID" value="MBD9355858.1"/>
    <property type="molecule type" value="Genomic_DNA"/>
</dbReference>
<dbReference type="InterPro" id="IPR019533">
    <property type="entry name" value="Peptidase_S26"/>
</dbReference>
<name>A0ABR9CYC4_9GAMM</name>
<keyword evidence="1" id="KW-1133">Transmembrane helix</keyword>
<dbReference type="RefSeq" id="WP_192374194.1">
    <property type="nucleotide sequence ID" value="NZ_CAJHIV010000001.1"/>
</dbReference>
<feature type="domain" description="Peptidase S26" evidence="2">
    <location>
        <begin position="20"/>
        <end position="106"/>
    </location>
</feature>
<gene>
    <name evidence="3" type="ORF">IE877_08165</name>
</gene>
<feature type="transmembrane region" description="Helical" evidence="1">
    <location>
        <begin position="172"/>
        <end position="191"/>
    </location>
</feature>
<dbReference type="PROSITE" id="PS51257">
    <property type="entry name" value="PROKAR_LIPOPROTEIN"/>
    <property type="match status" value="1"/>
</dbReference>
<accession>A0ABR9CYC4</accession>
<keyword evidence="4" id="KW-1185">Reference proteome</keyword>
<evidence type="ECO:0000313" key="4">
    <source>
        <dbReference type="Proteomes" id="UP000652176"/>
    </source>
</evidence>
<keyword evidence="1" id="KW-0472">Membrane</keyword>
<evidence type="ECO:0000256" key="1">
    <source>
        <dbReference type="SAM" id="Phobius"/>
    </source>
</evidence>
<dbReference type="Pfam" id="PF10502">
    <property type="entry name" value="Peptidase_S26"/>
    <property type="match status" value="1"/>
</dbReference>
<keyword evidence="1" id="KW-0812">Transmembrane</keyword>
<dbReference type="Proteomes" id="UP000652176">
    <property type="component" value="Unassembled WGS sequence"/>
</dbReference>